<feature type="compositionally biased region" description="Low complexity" evidence="1">
    <location>
        <begin position="234"/>
        <end position="246"/>
    </location>
</feature>
<dbReference type="PROSITE" id="PS50060">
    <property type="entry name" value="MAM_2"/>
    <property type="match status" value="1"/>
</dbReference>
<dbReference type="STRING" id="6669.E9GIF4"/>
<dbReference type="SUPFAM" id="SSF49899">
    <property type="entry name" value="Concanavalin A-like lectins/glucanases"/>
    <property type="match status" value="1"/>
</dbReference>
<accession>E9GIF4</accession>
<dbReference type="PROSITE" id="PS51257">
    <property type="entry name" value="PROKAR_LIPOPROTEIN"/>
    <property type="match status" value="1"/>
</dbReference>
<dbReference type="InterPro" id="IPR000998">
    <property type="entry name" value="MAM_dom"/>
</dbReference>
<feature type="compositionally biased region" description="Low complexity" evidence="1">
    <location>
        <begin position="254"/>
        <end position="275"/>
    </location>
</feature>
<feature type="chain" id="PRO_5003241243" description="MAM domain-containing protein" evidence="2">
    <location>
        <begin position="24"/>
        <end position="344"/>
    </location>
</feature>
<dbReference type="AlphaFoldDB" id="E9GIF4"/>
<name>E9GIF4_DAPPU</name>
<feature type="signal peptide" evidence="2">
    <location>
        <begin position="1"/>
        <end position="23"/>
    </location>
</feature>
<evidence type="ECO:0000256" key="2">
    <source>
        <dbReference type="SAM" id="SignalP"/>
    </source>
</evidence>
<protein>
    <recommendedName>
        <fullName evidence="3">MAM domain-containing protein</fullName>
    </recommendedName>
</protein>
<organism evidence="4 5">
    <name type="scientific">Daphnia pulex</name>
    <name type="common">Water flea</name>
    <dbReference type="NCBI Taxonomy" id="6669"/>
    <lineage>
        <taxon>Eukaryota</taxon>
        <taxon>Metazoa</taxon>
        <taxon>Ecdysozoa</taxon>
        <taxon>Arthropoda</taxon>
        <taxon>Crustacea</taxon>
        <taxon>Branchiopoda</taxon>
        <taxon>Diplostraca</taxon>
        <taxon>Cladocera</taxon>
        <taxon>Anomopoda</taxon>
        <taxon>Daphniidae</taxon>
        <taxon>Daphnia</taxon>
    </lineage>
</organism>
<dbReference type="OrthoDB" id="6365615at2759"/>
<dbReference type="Gene3D" id="2.60.120.200">
    <property type="match status" value="1"/>
</dbReference>
<dbReference type="GO" id="GO:0016020">
    <property type="term" value="C:membrane"/>
    <property type="evidence" value="ECO:0007669"/>
    <property type="project" value="InterPro"/>
</dbReference>
<keyword evidence="5" id="KW-1185">Reference proteome</keyword>
<evidence type="ECO:0000313" key="4">
    <source>
        <dbReference type="EMBL" id="EFX80667.1"/>
    </source>
</evidence>
<gene>
    <name evidence="4" type="ORF">DAPPUDRAFT_103126</name>
</gene>
<evidence type="ECO:0000259" key="3">
    <source>
        <dbReference type="PROSITE" id="PS50060"/>
    </source>
</evidence>
<dbReference type="Pfam" id="PF00629">
    <property type="entry name" value="MAM"/>
    <property type="match status" value="1"/>
</dbReference>
<feature type="domain" description="MAM" evidence="3">
    <location>
        <begin position="41"/>
        <end position="208"/>
    </location>
</feature>
<dbReference type="KEGG" id="dpx:DAPPUDRAFT_103126"/>
<evidence type="ECO:0000256" key="1">
    <source>
        <dbReference type="SAM" id="MobiDB-lite"/>
    </source>
</evidence>
<dbReference type="PRINTS" id="PR01217">
    <property type="entry name" value="PRICHEXTENSN"/>
</dbReference>
<dbReference type="HOGENOM" id="CLU_807150_0_0_1"/>
<dbReference type="EMBL" id="GL732546">
    <property type="protein sequence ID" value="EFX80667.1"/>
    <property type="molecule type" value="Genomic_DNA"/>
</dbReference>
<dbReference type="InterPro" id="IPR013320">
    <property type="entry name" value="ConA-like_dom_sf"/>
</dbReference>
<feature type="compositionally biased region" description="Pro residues" evidence="1">
    <location>
        <begin position="289"/>
        <end position="298"/>
    </location>
</feature>
<dbReference type="Proteomes" id="UP000000305">
    <property type="component" value="Unassembled WGS sequence"/>
</dbReference>
<evidence type="ECO:0000313" key="5">
    <source>
        <dbReference type="Proteomes" id="UP000000305"/>
    </source>
</evidence>
<feature type="compositionally biased region" description="Low complexity" evidence="1">
    <location>
        <begin position="210"/>
        <end position="222"/>
    </location>
</feature>
<sequence>MLKLIFFLFSVRLLQLLIGGSSAASCPPCPQSDPAVAKERLNNDFEINGVFPWVDESQIGVRWQIENKTSPWELGNVAPQPLTGRNYLRVHRGQSFSSFGVAILRSQTFRLPACQNDFSFSFWIRSKWPQFTNLELYMSNNGNERLLISLYNYSSITNGIWRSQSVLLECESASNVSLVFYAYCGTEKEDAVAIDDLRFSSKQLTVTSPFWTTTSKSPTTKSAGKLLTEPTTEPQNTYTTDTMTDPPTDPPTDPTINPTTNSTTQTTPSTTTTDPPTDPPTNPTTDPTTDPPTDPPTEPTTQTTPSMTTPTTTTNPTTNPTTQTTPSTTTSIEPCSCPTVEPCY</sequence>
<feature type="compositionally biased region" description="Low complexity" evidence="1">
    <location>
        <begin position="299"/>
        <end position="344"/>
    </location>
</feature>
<proteinExistence type="predicted"/>
<reference evidence="4 5" key="1">
    <citation type="journal article" date="2011" name="Science">
        <title>The ecoresponsive genome of Daphnia pulex.</title>
        <authorList>
            <person name="Colbourne J.K."/>
            <person name="Pfrender M.E."/>
            <person name="Gilbert D."/>
            <person name="Thomas W.K."/>
            <person name="Tucker A."/>
            <person name="Oakley T.H."/>
            <person name="Tokishita S."/>
            <person name="Aerts A."/>
            <person name="Arnold G.J."/>
            <person name="Basu M.K."/>
            <person name="Bauer D.J."/>
            <person name="Caceres C.E."/>
            <person name="Carmel L."/>
            <person name="Casola C."/>
            <person name="Choi J.H."/>
            <person name="Detter J.C."/>
            <person name="Dong Q."/>
            <person name="Dusheyko S."/>
            <person name="Eads B.D."/>
            <person name="Frohlich T."/>
            <person name="Geiler-Samerotte K.A."/>
            <person name="Gerlach D."/>
            <person name="Hatcher P."/>
            <person name="Jogdeo S."/>
            <person name="Krijgsveld J."/>
            <person name="Kriventseva E.V."/>
            <person name="Kultz D."/>
            <person name="Laforsch C."/>
            <person name="Lindquist E."/>
            <person name="Lopez J."/>
            <person name="Manak J.R."/>
            <person name="Muller J."/>
            <person name="Pangilinan J."/>
            <person name="Patwardhan R.P."/>
            <person name="Pitluck S."/>
            <person name="Pritham E.J."/>
            <person name="Rechtsteiner A."/>
            <person name="Rho M."/>
            <person name="Rogozin I.B."/>
            <person name="Sakarya O."/>
            <person name="Salamov A."/>
            <person name="Schaack S."/>
            <person name="Shapiro H."/>
            <person name="Shiga Y."/>
            <person name="Skalitzky C."/>
            <person name="Smith Z."/>
            <person name="Souvorov A."/>
            <person name="Sung W."/>
            <person name="Tang Z."/>
            <person name="Tsuchiya D."/>
            <person name="Tu H."/>
            <person name="Vos H."/>
            <person name="Wang M."/>
            <person name="Wolf Y.I."/>
            <person name="Yamagata H."/>
            <person name="Yamada T."/>
            <person name="Ye Y."/>
            <person name="Shaw J.R."/>
            <person name="Andrews J."/>
            <person name="Crease T.J."/>
            <person name="Tang H."/>
            <person name="Lucas S.M."/>
            <person name="Robertson H.M."/>
            <person name="Bork P."/>
            <person name="Koonin E.V."/>
            <person name="Zdobnov E.M."/>
            <person name="Grigoriev I.V."/>
            <person name="Lynch M."/>
            <person name="Boore J.L."/>
        </authorList>
    </citation>
    <scope>NUCLEOTIDE SEQUENCE [LARGE SCALE GENOMIC DNA]</scope>
</reference>
<feature type="region of interest" description="Disordered" evidence="1">
    <location>
        <begin position="210"/>
        <end position="344"/>
    </location>
</feature>
<dbReference type="InParanoid" id="E9GIF4"/>
<keyword evidence="2" id="KW-0732">Signal</keyword>